<dbReference type="InterPro" id="IPR028944">
    <property type="entry name" value="PRTase_ComF-like"/>
</dbReference>
<accession>A0ABR6ZNM7</accession>
<reference evidence="1 2" key="1">
    <citation type="submission" date="2020-08" db="EMBL/GenBank/DDBJ databases">
        <title>Novel species isolated from subtropical streams in China.</title>
        <authorList>
            <person name="Lu H."/>
        </authorList>
    </citation>
    <scope>NUCLEOTIDE SEQUENCE [LARGE SCALE GENOMIC DNA]</scope>
    <source>
        <strain evidence="1 2">CY18W</strain>
    </source>
</reference>
<dbReference type="Pfam" id="PF15610">
    <property type="entry name" value="PRTase_3"/>
    <property type="match status" value="1"/>
</dbReference>
<dbReference type="RefSeq" id="WP_186946436.1">
    <property type="nucleotide sequence ID" value="NZ_JACOGF010000003.1"/>
</dbReference>
<sequence length="301" mass="34981">MLNLKNDPHEVRSRIMCLEEISSLPLRFNADLYRHYPGMKLGQWQQIDFFSKKLSCLAANIMQQDADTDTRDIAVDWVITAPAFYHLPSAANLLARRVHALLQLQGFSLSLLEPRLNQQQIAVNSQDDFDLTNNYSKSQLAQRVQQRQKTQAMADSDVQMKQFCQRKVITINDIYVTGTQQYFMQQTLDAAAVKDSYWLYIFKLENGLARRHPEIEFEINQHGINDIKSFAAILNDEQTTPTTRCLSRLFAESMDNFYQLISLLEPGTKERIFSLAQAEKRYLNSIFEEKMQLLTIEHQHH</sequence>
<evidence type="ECO:0000313" key="2">
    <source>
        <dbReference type="Proteomes" id="UP000650424"/>
    </source>
</evidence>
<gene>
    <name evidence="1" type="ORF">H8L32_06855</name>
</gene>
<comment type="caution">
    <text evidence="1">The sequence shown here is derived from an EMBL/GenBank/DDBJ whole genome shotgun (WGS) entry which is preliminary data.</text>
</comment>
<dbReference type="EMBL" id="JACOGF010000003">
    <property type="protein sequence ID" value="MBC3917189.1"/>
    <property type="molecule type" value="Genomic_DNA"/>
</dbReference>
<organism evidence="1 2">
    <name type="scientific">Undibacterium hunanense</name>
    <dbReference type="NCBI Taxonomy" id="2762292"/>
    <lineage>
        <taxon>Bacteria</taxon>
        <taxon>Pseudomonadati</taxon>
        <taxon>Pseudomonadota</taxon>
        <taxon>Betaproteobacteria</taxon>
        <taxon>Burkholderiales</taxon>
        <taxon>Oxalobacteraceae</taxon>
        <taxon>Undibacterium</taxon>
    </lineage>
</organism>
<protein>
    <recommendedName>
        <fullName evidence="3">Orphan protein</fullName>
    </recommendedName>
</protein>
<proteinExistence type="predicted"/>
<dbReference type="Proteomes" id="UP000650424">
    <property type="component" value="Unassembled WGS sequence"/>
</dbReference>
<evidence type="ECO:0000313" key="1">
    <source>
        <dbReference type="EMBL" id="MBC3917189.1"/>
    </source>
</evidence>
<name>A0ABR6ZNM7_9BURK</name>
<keyword evidence="2" id="KW-1185">Reference proteome</keyword>
<evidence type="ECO:0008006" key="3">
    <source>
        <dbReference type="Google" id="ProtNLM"/>
    </source>
</evidence>